<protein>
    <submittedName>
        <fullName evidence="1">Uncharacterized protein</fullName>
    </submittedName>
</protein>
<dbReference type="EMBL" id="NTSO01000015">
    <property type="protein sequence ID" value="PFF46100.1"/>
    <property type="molecule type" value="Genomic_DNA"/>
</dbReference>
<evidence type="ECO:0000313" key="2">
    <source>
        <dbReference type="Proteomes" id="UP000220210"/>
    </source>
</evidence>
<dbReference type="RefSeq" id="WP_098434297.1">
    <property type="nucleotide sequence ID" value="NZ_NTSO01000015.1"/>
</dbReference>
<dbReference type="Proteomes" id="UP000220210">
    <property type="component" value="Unassembled WGS sequence"/>
</dbReference>
<evidence type="ECO:0000313" key="1">
    <source>
        <dbReference type="EMBL" id="PFF46100.1"/>
    </source>
</evidence>
<gene>
    <name evidence="1" type="ORF">CN357_21885</name>
</gene>
<accession>A0A9X6VVI1</accession>
<organism evidence="1 2">
    <name type="scientific">Bacillus cereus</name>
    <dbReference type="NCBI Taxonomy" id="1396"/>
    <lineage>
        <taxon>Bacteria</taxon>
        <taxon>Bacillati</taxon>
        <taxon>Bacillota</taxon>
        <taxon>Bacilli</taxon>
        <taxon>Bacillales</taxon>
        <taxon>Bacillaceae</taxon>
        <taxon>Bacillus</taxon>
        <taxon>Bacillus cereus group</taxon>
    </lineage>
</organism>
<dbReference type="AlphaFoldDB" id="A0A9X6VVI1"/>
<sequence>MYWILNTEEEVNEVKALLNILNDYTQKMQNAGEKSLKQKIKQDLKKELKDRGPVLIFDLINRIGNQLHIPIAIYRKVASKNKDKTTLNRKLAYEYAKKLIRDTAIENTETQELEMKDMNKEELIVMTTFIYMFYDIGNVKESIKDSKEVAMITVKRKFEATWKTKLYWKFNLLDFLEDLKQKNK</sequence>
<name>A0A9X6VVI1_BACCE</name>
<comment type="caution">
    <text evidence="1">The sequence shown here is derived from an EMBL/GenBank/DDBJ whole genome shotgun (WGS) entry which is preliminary data.</text>
</comment>
<reference evidence="1 2" key="1">
    <citation type="submission" date="2017-09" db="EMBL/GenBank/DDBJ databases">
        <title>Large-scale bioinformatics analysis of Bacillus genomes uncovers conserved roles of natural products in bacterial physiology.</title>
        <authorList>
            <consortium name="Agbiome Team Llc"/>
            <person name="Bleich R.M."/>
            <person name="Kirk G.J."/>
            <person name="Santa Maria K.C."/>
            <person name="Allen S.E."/>
            <person name="Farag S."/>
            <person name="Shank E.A."/>
            <person name="Bowers A."/>
        </authorList>
    </citation>
    <scope>NUCLEOTIDE SEQUENCE [LARGE SCALE GENOMIC DNA]</scope>
    <source>
        <strain evidence="1 2">AFS020204</strain>
    </source>
</reference>
<proteinExistence type="predicted"/>